<organism evidence="2 3">
    <name type="scientific">Lipingzhangella rawalii</name>
    <dbReference type="NCBI Taxonomy" id="2055835"/>
    <lineage>
        <taxon>Bacteria</taxon>
        <taxon>Bacillati</taxon>
        <taxon>Actinomycetota</taxon>
        <taxon>Actinomycetes</taxon>
        <taxon>Streptosporangiales</taxon>
        <taxon>Nocardiopsidaceae</taxon>
        <taxon>Lipingzhangella</taxon>
    </lineage>
</organism>
<dbReference type="PROSITE" id="PS51257">
    <property type="entry name" value="PROKAR_LIPOPROTEIN"/>
    <property type="match status" value="1"/>
</dbReference>
<dbReference type="EMBL" id="JAVLVT010000005">
    <property type="protein sequence ID" value="MDS1270898.1"/>
    <property type="molecule type" value="Genomic_DNA"/>
</dbReference>
<feature type="region of interest" description="Disordered" evidence="1">
    <location>
        <begin position="26"/>
        <end position="69"/>
    </location>
</feature>
<reference evidence="3" key="1">
    <citation type="submission" date="2023-07" db="EMBL/GenBank/DDBJ databases">
        <title>Novel species in the genus Lipingzhangella isolated from Sambhar Salt Lake.</title>
        <authorList>
            <person name="Jiya N."/>
            <person name="Kajale S."/>
            <person name="Sharma A."/>
        </authorList>
    </citation>
    <scope>NUCLEOTIDE SEQUENCE [LARGE SCALE GENOMIC DNA]</scope>
    <source>
        <strain evidence="3">LS1_29</strain>
    </source>
</reference>
<dbReference type="Proteomes" id="UP001250214">
    <property type="component" value="Unassembled WGS sequence"/>
</dbReference>
<evidence type="ECO:0000256" key="1">
    <source>
        <dbReference type="SAM" id="MobiDB-lite"/>
    </source>
</evidence>
<gene>
    <name evidence="2" type="ORF">RIF23_11355</name>
</gene>
<sequence>MTRNARHGLPVAAAMSVGLIVAACGTEPEAEGQDTTANGAPEEQREQSAGELLSETAPDGHPLREIPAEEAPDVQLEVEPDSHDGWNVHLDVTGFEFTPQHSGDDAVGGQGHAHLYVGEDKHRLYGPWFHLPAEEGLGEGEHTISVTLNADDHTTWAVDGAPIEAEASLDGDGETAAEPHDHGDDDGDDHDGHED</sequence>
<keyword evidence="3" id="KW-1185">Reference proteome</keyword>
<accession>A0ABU2H6H3</accession>
<feature type="region of interest" description="Disordered" evidence="1">
    <location>
        <begin position="161"/>
        <end position="195"/>
    </location>
</feature>
<name>A0ABU2H6H3_9ACTN</name>
<protein>
    <recommendedName>
        <fullName evidence="4">Secreted protein</fullName>
    </recommendedName>
</protein>
<dbReference type="RefSeq" id="WP_310912453.1">
    <property type="nucleotide sequence ID" value="NZ_JAVLVT010000005.1"/>
</dbReference>
<evidence type="ECO:0000313" key="2">
    <source>
        <dbReference type="EMBL" id="MDS1270898.1"/>
    </source>
</evidence>
<comment type="caution">
    <text evidence="2">The sequence shown here is derived from an EMBL/GenBank/DDBJ whole genome shotgun (WGS) entry which is preliminary data.</text>
</comment>
<evidence type="ECO:0008006" key="4">
    <source>
        <dbReference type="Google" id="ProtNLM"/>
    </source>
</evidence>
<evidence type="ECO:0000313" key="3">
    <source>
        <dbReference type="Proteomes" id="UP001250214"/>
    </source>
</evidence>
<proteinExistence type="predicted"/>